<feature type="region of interest" description="Disordered" evidence="1">
    <location>
        <begin position="1"/>
        <end position="27"/>
    </location>
</feature>
<evidence type="ECO:0000313" key="2">
    <source>
        <dbReference type="EMBL" id="USS41926.1"/>
    </source>
</evidence>
<gene>
    <name evidence="2" type="ORF">NFI99_06585</name>
</gene>
<keyword evidence="3" id="KW-1185">Reference proteome</keyword>
<protein>
    <submittedName>
        <fullName evidence="2">Uncharacterized protein</fullName>
    </submittedName>
</protein>
<dbReference type="GeneID" id="93068700"/>
<evidence type="ECO:0000256" key="1">
    <source>
        <dbReference type="SAM" id="MobiDB-lite"/>
    </source>
</evidence>
<name>A0ABY5B4F2_BURGL</name>
<accession>A0ABY5B4F2</accession>
<sequence length="90" mass="9775">MIASPAVRRPAGEPPGTRAGRRRRLRRPAAVTGMIRAARKNEIESVSSPARHLLAGLALRCGKPLRGPREPARHGRPCRAFMMLASVIFG</sequence>
<dbReference type="EMBL" id="CP099583">
    <property type="protein sequence ID" value="USS41926.1"/>
    <property type="molecule type" value="Genomic_DNA"/>
</dbReference>
<proteinExistence type="predicted"/>
<dbReference type="RefSeq" id="WP_127913900.1">
    <property type="nucleotide sequence ID" value="NZ_CP021075.1"/>
</dbReference>
<organism evidence="2 3">
    <name type="scientific">Burkholderia glumae</name>
    <name type="common">Pseudomonas glumae</name>
    <dbReference type="NCBI Taxonomy" id="337"/>
    <lineage>
        <taxon>Bacteria</taxon>
        <taxon>Pseudomonadati</taxon>
        <taxon>Pseudomonadota</taxon>
        <taxon>Betaproteobacteria</taxon>
        <taxon>Burkholderiales</taxon>
        <taxon>Burkholderiaceae</taxon>
        <taxon>Burkholderia</taxon>
    </lineage>
</organism>
<reference evidence="2" key="1">
    <citation type="submission" date="2022-06" db="EMBL/GenBank/DDBJ databases">
        <title>Draft genome sequence of Burkholderia glumae strain GR20004 isolated from rice panicle showing bacterial panicle blight.</title>
        <authorList>
            <person name="Choi S.Y."/>
            <person name="Lee Y.H."/>
        </authorList>
    </citation>
    <scope>NUCLEOTIDE SEQUENCE</scope>
    <source>
        <strain evidence="2">GR20004</strain>
    </source>
</reference>
<evidence type="ECO:0000313" key="3">
    <source>
        <dbReference type="Proteomes" id="UP001056386"/>
    </source>
</evidence>
<dbReference type="Proteomes" id="UP001056386">
    <property type="component" value="Chromosome 2"/>
</dbReference>